<dbReference type="PANTHER" id="PTHR32309">
    <property type="entry name" value="TYROSINE-PROTEIN KINASE"/>
    <property type="match status" value="1"/>
</dbReference>
<keyword evidence="1" id="KW-1133">Transmembrane helix</keyword>
<evidence type="ECO:0000313" key="3">
    <source>
        <dbReference type="Proteomes" id="UP000253209"/>
    </source>
</evidence>
<dbReference type="PANTHER" id="PTHR32309:SF13">
    <property type="entry name" value="FERRIC ENTEROBACTIN TRANSPORT PROTEIN FEPE"/>
    <property type="match status" value="1"/>
</dbReference>
<keyword evidence="1" id="KW-0812">Transmembrane</keyword>
<dbReference type="InterPro" id="IPR050445">
    <property type="entry name" value="Bact_polysacc_biosynth/exp"/>
</dbReference>
<dbReference type="GO" id="GO:0004713">
    <property type="term" value="F:protein tyrosine kinase activity"/>
    <property type="evidence" value="ECO:0007669"/>
    <property type="project" value="TreeGrafter"/>
</dbReference>
<dbReference type="AlphaFoldDB" id="A0A367GT68"/>
<feature type="transmembrane region" description="Helical" evidence="1">
    <location>
        <begin position="328"/>
        <end position="347"/>
    </location>
</feature>
<gene>
    <name evidence="2" type="ORF">DJ568_03890</name>
</gene>
<protein>
    <submittedName>
        <fullName evidence="2">Lipopolysaccharide biosynthesis protein</fullName>
    </submittedName>
</protein>
<sequence>MTQNEQEKTTTNSSEYTVEELLEKTKSYLRYLKKHRIKTLIYGLIFGLIGLGLSFKKAPKYTAKMTFLVHEETKPGGLSGLASQFGLGGGAGGGKEIWSGFNMVPFLTSRLMVQKTLFTTAQFKDGPELLLNHYIKFYEYDKKWAKSKKLKHIKFTSDKNLTRAHDSILNVFYHQISDKNLTLDRWDKKSTIVLLSFTDKDELFAKNFVEALVANAMEYYVTVKTKKAASNVNKLSMQADSIKRKLDIAMSSVAYSADATPNPNPMRKSLRVNSERRMVDVELYSRSLVEISKSLELAKVSLTQDTPLIDFLDKPVLPLEVKKLSKPLAVILGFIFGVGLSISILTFRKIAGKA</sequence>
<name>A0A367GT68_9SPHI</name>
<dbReference type="GO" id="GO:0005886">
    <property type="term" value="C:plasma membrane"/>
    <property type="evidence" value="ECO:0007669"/>
    <property type="project" value="TreeGrafter"/>
</dbReference>
<evidence type="ECO:0000313" key="2">
    <source>
        <dbReference type="EMBL" id="RCH55903.1"/>
    </source>
</evidence>
<organism evidence="2 3">
    <name type="scientific">Mucilaginibacter hurinus</name>
    <dbReference type="NCBI Taxonomy" id="2201324"/>
    <lineage>
        <taxon>Bacteria</taxon>
        <taxon>Pseudomonadati</taxon>
        <taxon>Bacteroidota</taxon>
        <taxon>Sphingobacteriia</taxon>
        <taxon>Sphingobacteriales</taxon>
        <taxon>Sphingobacteriaceae</taxon>
        <taxon>Mucilaginibacter</taxon>
    </lineage>
</organism>
<keyword evidence="1" id="KW-0472">Membrane</keyword>
<comment type="caution">
    <text evidence="2">The sequence shown here is derived from an EMBL/GenBank/DDBJ whole genome shotgun (WGS) entry which is preliminary data.</text>
</comment>
<dbReference type="EMBL" id="QGDC01000002">
    <property type="protein sequence ID" value="RCH55903.1"/>
    <property type="molecule type" value="Genomic_DNA"/>
</dbReference>
<evidence type="ECO:0000256" key="1">
    <source>
        <dbReference type="SAM" id="Phobius"/>
    </source>
</evidence>
<dbReference type="OrthoDB" id="745212at2"/>
<dbReference type="Proteomes" id="UP000253209">
    <property type="component" value="Unassembled WGS sequence"/>
</dbReference>
<keyword evidence="3" id="KW-1185">Reference proteome</keyword>
<dbReference type="RefSeq" id="WP_114003939.1">
    <property type="nucleotide sequence ID" value="NZ_QGDC01000002.1"/>
</dbReference>
<reference evidence="2 3" key="1">
    <citation type="submission" date="2018-05" db="EMBL/GenBank/DDBJ databases">
        <title>Mucilaginibacter hurinus sp. nov., isolated from briquette warehouse soil.</title>
        <authorList>
            <person name="Choi L."/>
        </authorList>
    </citation>
    <scope>NUCLEOTIDE SEQUENCE [LARGE SCALE GENOMIC DNA]</scope>
    <source>
        <strain evidence="2 3">ZR32</strain>
    </source>
</reference>
<feature type="transmembrane region" description="Helical" evidence="1">
    <location>
        <begin position="39"/>
        <end position="55"/>
    </location>
</feature>
<accession>A0A367GT68</accession>
<proteinExistence type="predicted"/>